<keyword evidence="8" id="KW-1185">Reference proteome</keyword>
<feature type="domain" description="HTH iclR-type" evidence="5">
    <location>
        <begin position="11"/>
        <end position="70"/>
    </location>
</feature>
<dbReference type="PANTHER" id="PTHR30136">
    <property type="entry name" value="HELIX-TURN-HELIX TRANSCRIPTIONAL REGULATOR, ICLR FAMILY"/>
    <property type="match status" value="1"/>
</dbReference>
<organism evidence="7 8">
    <name type="scientific">Thermomonospora echinospora</name>
    <dbReference type="NCBI Taxonomy" id="1992"/>
    <lineage>
        <taxon>Bacteria</taxon>
        <taxon>Bacillati</taxon>
        <taxon>Actinomycetota</taxon>
        <taxon>Actinomycetes</taxon>
        <taxon>Streptosporangiales</taxon>
        <taxon>Thermomonosporaceae</taxon>
        <taxon>Thermomonospora</taxon>
    </lineage>
</organism>
<dbReference type="PROSITE" id="PS51077">
    <property type="entry name" value="HTH_ICLR"/>
    <property type="match status" value="1"/>
</dbReference>
<dbReference type="PROSITE" id="PS51078">
    <property type="entry name" value="ICLR_ED"/>
    <property type="match status" value="1"/>
</dbReference>
<feature type="region of interest" description="Disordered" evidence="4">
    <location>
        <begin position="245"/>
        <end position="278"/>
    </location>
</feature>
<dbReference type="Gene3D" id="3.30.450.40">
    <property type="match status" value="1"/>
</dbReference>
<dbReference type="SUPFAM" id="SSF46785">
    <property type="entry name" value="Winged helix' DNA-binding domain"/>
    <property type="match status" value="1"/>
</dbReference>
<evidence type="ECO:0000256" key="4">
    <source>
        <dbReference type="SAM" id="MobiDB-lite"/>
    </source>
</evidence>
<dbReference type="Proteomes" id="UP000236723">
    <property type="component" value="Unassembled WGS sequence"/>
</dbReference>
<dbReference type="SUPFAM" id="SSF55781">
    <property type="entry name" value="GAF domain-like"/>
    <property type="match status" value="1"/>
</dbReference>
<dbReference type="SMART" id="SM00346">
    <property type="entry name" value="HTH_ICLR"/>
    <property type="match status" value="1"/>
</dbReference>
<keyword evidence="1" id="KW-0805">Transcription regulation</keyword>
<dbReference type="OrthoDB" id="60629at2"/>
<evidence type="ECO:0000256" key="3">
    <source>
        <dbReference type="ARBA" id="ARBA00023163"/>
    </source>
</evidence>
<feature type="domain" description="IclR-ED" evidence="6">
    <location>
        <begin position="71"/>
        <end position="254"/>
    </location>
</feature>
<reference evidence="8" key="1">
    <citation type="submission" date="2016-10" db="EMBL/GenBank/DDBJ databases">
        <authorList>
            <person name="Varghese N."/>
            <person name="Submissions S."/>
        </authorList>
    </citation>
    <scope>NUCLEOTIDE SEQUENCE [LARGE SCALE GENOMIC DNA]</scope>
    <source>
        <strain evidence="8">DSM 43163</strain>
    </source>
</reference>
<dbReference type="GO" id="GO:0045892">
    <property type="term" value="P:negative regulation of DNA-templated transcription"/>
    <property type="evidence" value="ECO:0007669"/>
    <property type="project" value="TreeGrafter"/>
</dbReference>
<dbReference type="Gene3D" id="1.10.10.10">
    <property type="entry name" value="Winged helix-like DNA-binding domain superfamily/Winged helix DNA-binding domain"/>
    <property type="match status" value="1"/>
</dbReference>
<dbReference type="InterPro" id="IPR036388">
    <property type="entry name" value="WH-like_DNA-bd_sf"/>
</dbReference>
<evidence type="ECO:0000256" key="2">
    <source>
        <dbReference type="ARBA" id="ARBA00023125"/>
    </source>
</evidence>
<dbReference type="InterPro" id="IPR014757">
    <property type="entry name" value="Tscrpt_reg_IclR_C"/>
</dbReference>
<dbReference type="GO" id="GO:0003700">
    <property type="term" value="F:DNA-binding transcription factor activity"/>
    <property type="evidence" value="ECO:0007669"/>
    <property type="project" value="TreeGrafter"/>
</dbReference>
<dbReference type="InterPro" id="IPR050707">
    <property type="entry name" value="HTH_MetabolicPath_Reg"/>
</dbReference>
<protein>
    <submittedName>
        <fullName evidence="7">DNA-binding transcriptional regulator, IclR family</fullName>
    </submittedName>
</protein>
<evidence type="ECO:0000259" key="5">
    <source>
        <dbReference type="PROSITE" id="PS51077"/>
    </source>
</evidence>
<proteinExistence type="predicted"/>
<name>A0A1H6E4L4_9ACTN</name>
<dbReference type="Pfam" id="PF01614">
    <property type="entry name" value="IclR_C"/>
    <property type="match status" value="1"/>
</dbReference>
<evidence type="ECO:0000313" key="8">
    <source>
        <dbReference type="Proteomes" id="UP000236723"/>
    </source>
</evidence>
<feature type="compositionally biased region" description="Low complexity" evidence="4">
    <location>
        <begin position="245"/>
        <end position="263"/>
    </location>
</feature>
<evidence type="ECO:0000256" key="1">
    <source>
        <dbReference type="ARBA" id="ARBA00023015"/>
    </source>
</evidence>
<gene>
    <name evidence="7" type="ORF">SAMN04489712_13510</name>
</gene>
<evidence type="ECO:0000313" key="7">
    <source>
        <dbReference type="EMBL" id="SEG92718.1"/>
    </source>
</evidence>
<dbReference type="InterPro" id="IPR036390">
    <property type="entry name" value="WH_DNA-bd_sf"/>
</dbReference>
<dbReference type="Pfam" id="PF09339">
    <property type="entry name" value="HTH_IclR"/>
    <property type="match status" value="1"/>
</dbReference>
<sequence length="278" mass="30102">MTPSQAEQTPAAMIDRVSSLLGVFDGSRRLTLAQISRKAGLPRSSVHRILQRLVELGWVERHGFEYGLGLRIFEIGSLVVRQDGIRRVAVPFMQDLHLRTGLTVHLSVLRQTDILHIERIGGRPDDRDCWQVGARQPAQHTAAGRALLARLDPTELPDLDLSAPPTAYSVRSPAQLERELQKIRDYGVAVDVHGMVLGFASVATAIGPPGRSSAALSVTGPVSALKPDRLAAEIPATAASIWDAATAGRTRARSRSSVARAGAPRTGHQRTGDARHRR</sequence>
<evidence type="ECO:0000259" key="6">
    <source>
        <dbReference type="PROSITE" id="PS51078"/>
    </source>
</evidence>
<dbReference type="PANTHER" id="PTHR30136:SF24">
    <property type="entry name" value="HTH-TYPE TRANSCRIPTIONAL REPRESSOR ALLR"/>
    <property type="match status" value="1"/>
</dbReference>
<dbReference type="GO" id="GO:0003677">
    <property type="term" value="F:DNA binding"/>
    <property type="evidence" value="ECO:0007669"/>
    <property type="project" value="UniProtKB-KW"/>
</dbReference>
<dbReference type="EMBL" id="FNVO01000035">
    <property type="protein sequence ID" value="SEG92718.1"/>
    <property type="molecule type" value="Genomic_DNA"/>
</dbReference>
<dbReference type="AlphaFoldDB" id="A0A1H6E4L4"/>
<dbReference type="InterPro" id="IPR005471">
    <property type="entry name" value="Tscrpt_reg_IclR_N"/>
</dbReference>
<keyword evidence="3" id="KW-0804">Transcription</keyword>
<dbReference type="InterPro" id="IPR029016">
    <property type="entry name" value="GAF-like_dom_sf"/>
</dbReference>
<dbReference type="RefSeq" id="WP_103944494.1">
    <property type="nucleotide sequence ID" value="NZ_FNVO01000035.1"/>
</dbReference>
<keyword evidence="2 7" id="KW-0238">DNA-binding</keyword>
<accession>A0A1H6E4L4</accession>